<dbReference type="PANTHER" id="PTHR42887:SF2">
    <property type="entry name" value="OS12G0638800 PROTEIN"/>
    <property type="match status" value="1"/>
</dbReference>
<accession>A0A1T1HEL9</accession>
<evidence type="ECO:0000256" key="4">
    <source>
        <dbReference type="SAM" id="MobiDB-lite"/>
    </source>
</evidence>
<dbReference type="PANTHER" id="PTHR42887">
    <property type="entry name" value="OS12G0638800 PROTEIN"/>
    <property type="match status" value="1"/>
</dbReference>
<feature type="transmembrane region" description="Helical" evidence="5">
    <location>
        <begin position="12"/>
        <end position="29"/>
    </location>
</feature>
<comment type="caution">
    <text evidence="8">The sequence shown here is derived from an EMBL/GenBank/DDBJ whole genome shotgun (WGS) entry which is preliminary data.</text>
</comment>
<dbReference type="Gene3D" id="3.50.50.60">
    <property type="entry name" value="FAD/NAD(P)-binding domain"/>
    <property type="match status" value="1"/>
</dbReference>
<proteinExistence type="predicted"/>
<dbReference type="InterPro" id="IPR004792">
    <property type="entry name" value="BaiN-like"/>
</dbReference>
<dbReference type="Gene3D" id="2.40.30.10">
    <property type="entry name" value="Translation factors"/>
    <property type="match status" value="1"/>
</dbReference>
<dbReference type="Pfam" id="PF22780">
    <property type="entry name" value="HI0933_like_1st"/>
    <property type="match status" value="1"/>
</dbReference>
<dbReference type="InterPro" id="IPR036188">
    <property type="entry name" value="FAD/NAD-bd_sf"/>
</dbReference>
<dbReference type="PRINTS" id="PR00368">
    <property type="entry name" value="FADPNR"/>
</dbReference>
<dbReference type="PRINTS" id="PR00411">
    <property type="entry name" value="PNDRDTASEI"/>
</dbReference>
<evidence type="ECO:0000256" key="3">
    <source>
        <dbReference type="ARBA" id="ARBA00022827"/>
    </source>
</evidence>
<dbReference type="InterPro" id="IPR057661">
    <property type="entry name" value="RsdA/BaiN/AoA(So)_Rossmann"/>
</dbReference>
<dbReference type="SUPFAM" id="SSF160996">
    <property type="entry name" value="HI0933 insert domain-like"/>
    <property type="match status" value="1"/>
</dbReference>
<keyword evidence="9" id="KW-1185">Reference proteome</keyword>
<dbReference type="InterPro" id="IPR023166">
    <property type="entry name" value="BaiN-like_dom_sf"/>
</dbReference>
<evidence type="ECO:0000313" key="9">
    <source>
        <dbReference type="Proteomes" id="UP000190064"/>
    </source>
</evidence>
<evidence type="ECO:0000313" key="8">
    <source>
        <dbReference type="EMBL" id="OOV88167.1"/>
    </source>
</evidence>
<feature type="domain" description="RsdA/BaiN/AoA(So)-like insert" evidence="7">
    <location>
        <begin position="204"/>
        <end position="366"/>
    </location>
</feature>
<evidence type="ECO:0000259" key="7">
    <source>
        <dbReference type="Pfam" id="PF22780"/>
    </source>
</evidence>
<keyword evidence="2" id="KW-0285">Flavoprotein</keyword>
<dbReference type="EMBL" id="MTSD02000001">
    <property type="protein sequence ID" value="OOV88167.1"/>
    <property type="molecule type" value="Genomic_DNA"/>
</dbReference>
<comment type="cofactor">
    <cofactor evidence="1">
        <name>FAD</name>
        <dbReference type="ChEBI" id="CHEBI:57692"/>
    </cofactor>
</comment>
<keyword evidence="3" id="KW-0274">FAD</keyword>
<evidence type="ECO:0000256" key="1">
    <source>
        <dbReference type="ARBA" id="ARBA00001974"/>
    </source>
</evidence>
<keyword evidence="5" id="KW-1133">Transmembrane helix</keyword>
<dbReference type="Proteomes" id="UP000190064">
    <property type="component" value="Unassembled WGS sequence"/>
</dbReference>
<dbReference type="RefSeq" id="WP_077242582.1">
    <property type="nucleotide sequence ID" value="NZ_FXTS01000001.1"/>
</dbReference>
<evidence type="ECO:0000256" key="2">
    <source>
        <dbReference type="ARBA" id="ARBA00022630"/>
    </source>
</evidence>
<protein>
    <recommendedName>
        <fullName evidence="10">Aminoacetone oxidase family FAD-binding enzyme</fullName>
    </recommendedName>
</protein>
<dbReference type="NCBIfam" id="TIGR00275">
    <property type="entry name" value="aminoacetone oxidase family FAD-binding enzyme"/>
    <property type="match status" value="1"/>
</dbReference>
<evidence type="ECO:0000259" key="6">
    <source>
        <dbReference type="Pfam" id="PF03486"/>
    </source>
</evidence>
<organism evidence="8 9">
    <name type="scientific">Oceanospirillum linum</name>
    <dbReference type="NCBI Taxonomy" id="966"/>
    <lineage>
        <taxon>Bacteria</taxon>
        <taxon>Pseudomonadati</taxon>
        <taxon>Pseudomonadota</taxon>
        <taxon>Gammaproteobacteria</taxon>
        <taxon>Oceanospirillales</taxon>
        <taxon>Oceanospirillaceae</taxon>
        <taxon>Oceanospirillum</taxon>
    </lineage>
</organism>
<feature type="domain" description="RsdA/BaiN/AoA(So)-like Rossmann fold-like" evidence="6">
    <location>
        <begin position="10"/>
        <end position="419"/>
    </location>
</feature>
<dbReference type="Gene3D" id="1.10.8.260">
    <property type="entry name" value="HI0933 insert domain-like"/>
    <property type="match status" value="1"/>
</dbReference>
<dbReference type="InterPro" id="IPR055178">
    <property type="entry name" value="RsdA/BaiN/AoA(So)-like_dom"/>
</dbReference>
<sequence>MQQQPKHQQHDVIIIGAGAAGLMCAISAGQRQRGVLVLDHARKAGNKIMVSGGGRCNFTNYYVEPNRYLSRNPHFCKSALSRYTQWDFIALVDKHGLPYHEKEEGQLFSDNKSKAILDMMLQEVADAGARLRLKTDVQQITPLPDTAAPYRYQLTVEQNGLKETLHCQSLVIASGGLSMPTMGASGFGYQVAEQFGLTVLPRSAALVPFTLQPEEKELTEPLSGLSTPALLSCEPAKGSKNDKGKPREGMSFNGSLLFTHRGLSGPAVLQISSYWQSGDTLEIDLIPGLDLNEHLKELRQTRPKAELKTILGEHLPARLAKALCEHWFDNTTISELSNVKIEEIANKVHRWQPKISGTEGYRTAEVTLGGIDTDELSSKTMEAKKAPGLYFIGEVVDVSGHLGGFNFQWAWSSGWVAGEVV</sequence>
<name>A0A1T1HEL9_OCELI</name>
<evidence type="ECO:0000256" key="5">
    <source>
        <dbReference type="SAM" id="Phobius"/>
    </source>
</evidence>
<feature type="region of interest" description="Disordered" evidence="4">
    <location>
        <begin position="229"/>
        <end position="248"/>
    </location>
</feature>
<dbReference type="Pfam" id="PF03486">
    <property type="entry name" value="HI0933_like"/>
    <property type="match status" value="1"/>
</dbReference>
<dbReference type="STRING" id="966.BTA35_0201095"/>
<gene>
    <name evidence="8" type="ORF">BTA35_0201095</name>
</gene>
<dbReference type="SUPFAM" id="SSF51905">
    <property type="entry name" value="FAD/NAD(P)-binding domain"/>
    <property type="match status" value="1"/>
</dbReference>
<keyword evidence="5" id="KW-0812">Transmembrane</keyword>
<evidence type="ECO:0008006" key="10">
    <source>
        <dbReference type="Google" id="ProtNLM"/>
    </source>
</evidence>
<dbReference type="AlphaFoldDB" id="A0A1T1HEL9"/>
<feature type="compositionally biased region" description="Basic and acidic residues" evidence="4">
    <location>
        <begin position="237"/>
        <end position="248"/>
    </location>
</feature>
<reference evidence="8" key="1">
    <citation type="submission" date="2017-02" db="EMBL/GenBank/DDBJ databases">
        <title>Draft Genome Sequence of the Salt Water Bacterium Oceanospirillum linum ATCC 11336.</title>
        <authorList>
            <person name="Trachtenberg A.M."/>
            <person name="Carney J.G."/>
            <person name="Linnane J.D."/>
            <person name="Rheaume B.A."/>
            <person name="Pitts N.L."/>
            <person name="Mykles D.L."/>
            <person name="Maclea K.S."/>
        </authorList>
    </citation>
    <scope>NUCLEOTIDE SEQUENCE [LARGE SCALE GENOMIC DNA]</scope>
    <source>
        <strain evidence="8">ATCC 11336</strain>
    </source>
</reference>
<keyword evidence="5" id="KW-0472">Membrane</keyword>